<feature type="compositionally biased region" description="Basic and acidic residues" evidence="1">
    <location>
        <begin position="1"/>
        <end position="12"/>
    </location>
</feature>
<dbReference type="Proteomes" id="UP000673691">
    <property type="component" value="Unassembled WGS sequence"/>
</dbReference>
<comment type="caution">
    <text evidence="2">The sequence shown here is derived from an EMBL/GenBank/DDBJ whole genome shotgun (WGS) entry which is preliminary data.</text>
</comment>
<proteinExistence type="predicted"/>
<sequence length="67" mass="7816">MERARMEKRLSEQDTTLQKLANQNSRMDSKFESIREEMNLFTTKANDSAAGLAAFETRLNDMDEVNW</sequence>
<evidence type="ECO:0000313" key="2">
    <source>
        <dbReference type="EMBL" id="KAG5459934.1"/>
    </source>
</evidence>
<accession>A0A8H7ZVJ1</accession>
<dbReference type="AlphaFoldDB" id="A0A8H7ZVJ1"/>
<evidence type="ECO:0000313" key="3">
    <source>
        <dbReference type="Proteomes" id="UP000673691"/>
    </source>
</evidence>
<protein>
    <submittedName>
        <fullName evidence="2">Uncharacterized protein</fullName>
    </submittedName>
</protein>
<reference evidence="2 3" key="1">
    <citation type="journal article" name="Sci. Rep.">
        <title>Genome-scale phylogenetic analyses confirm Olpidium as the closest living zoosporic fungus to the non-flagellated, terrestrial fungi.</title>
        <authorList>
            <person name="Chang Y."/>
            <person name="Rochon D."/>
            <person name="Sekimoto S."/>
            <person name="Wang Y."/>
            <person name="Chovatia M."/>
            <person name="Sandor L."/>
            <person name="Salamov A."/>
            <person name="Grigoriev I.V."/>
            <person name="Stajich J.E."/>
            <person name="Spatafora J.W."/>
        </authorList>
    </citation>
    <scope>NUCLEOTIDE SEQUENCE [LARGE SCALE GENOMIC DNA]</scope>
    <source>
        <strain evidence="2">S191</strain>
    </source>
</reference>
<gene>
    <name evidence="2" type="ORF">BJ554DRAFT_8087</name>
</gene>
<evidence type="ECO:0000256" key="1">
    <source>
        <dbReference type="SAM" id="MobiDB-lite"/>
    </source>
</evidence>
<feature type="region of interest" description="Disordered" evidence="1">
    <location>
        <begin position="1"/>
        <end position="24"/>
    </location>
</feature>
<name>A0A8H7ZVJ1_9FUNG</name>
<dbReference type="EMBL" id="JAEFCI010006040">
    <property type="protein sequence ID" value="KAG5459934.1"/>
    <property type="molecule type" value="Genomic_DNA"/>
</dbReference>
<feature type="compositionally biased region" description="Polar residues" evidence="1">
    <location>
        <begin position="13"/>
        <end position="24"/>
    </location>
</feature>
<organism evidence="2 3">
    <name type="scientific">Olpidium bornovanus</name>
    <dbReference type="NCBI Taxonomy" id="278681"/>
    <lineage>
        <taxon>Eukaryota</taxon>
        <taxon>Fungi</taxon>
        <taxon>Fungi incertae sedis</taxon>
        <taxon>Olpidiomycota</taxon>
        <taxon>Olpidiomycotina</taxon>
        <taxon>Olpidiomycetes</taxon>
        <taxon>Olpidiales</taxon>
        <taxon>Olpidiaceae</taxon>
        <taxon>Olpidium</taxon>
    </lineage>
</organism>
<keyword evidence="3" id="KW-1185">Reference proteome</keyword>